<evidence type="ECO:0000313" key="17">
    <source>
        <dbReference type="Proteomes" id="UP001222027"/>
    </source>
</evidence>
<dbReference type="InterPro" id="IPR050164">
    <property type="entry name" value="Peptidase_C19"/>
</dbReference>
<evidence type="ECO:0000259" key="15">
    <source>
        <dbReference type="PROSITE" id="PS50865"/>
    </source>
</evidence>
<dbReference type="Pfam" id="PF01753">
    <property type="entry name" value="zf-MYND"/>
    <property type="match status" value="1"/>
</dbReference>
<feature type="compositionally biased region" description="Basic and acidic residues" evidence="12">
    <location>
        <begin position="277"/>
        <end position="288"/>
    </location>
</feature>
<dbReference type="PANTHER" id="PTHR24006">
    <property type="entry name" value="UBIQUITIN CARBOXYL-TERMINAL HYDROLASE"/>
    <property type="match status" value="1"/>
</dbReference>
<evidence type="ECO:0000256" key="10">
    <source>
        <dbReference type="ARBA" id="ARBA00022833"/>
    </source>
</evidence>
<comment type="caution">
    <text evidence="16">The sequence shown here is derived from an EMBL/GenBank/DDBJ whole genome shotgun (WGS) entry which is preliminary data.</text>
</comment>
<evidence type="ECO:0000256" key="8">
    <source>
        <dbReference type="ARBA" id="ARBA00022801"/>
    </source>
</evidence>
<keyword evidence="8" id="KW-0378">Hydrolase</keyword>
<sequence>MLQPREADIPALIIFLVVLPLFTYFLLGKWNESAKKKARIGILAQLSAEEAYQIEATTSVHVPLVLPPSKTTFHECARCFAPATTRCSRCKSVRYCSGKCQIIHWRRAHKHECHQWHRSSVNVSAGLILTDTVHHKSSFPSNGVKEITHCNLHNDMDDPSSVTIGTSETSETGRKTSNKGVVNKSKGAKPTNDEIATHACVQDYAHGSQASLTEISPADAPIEQKLGYGSLTATSSEVLLNKDTNNSYNVRNAMSQHNKSAEKVDTSEAGLSSANEAVRDSYPDEHSTKQSMMFRKPPYTLRHSAPLMQKLPENGSREYHSQGPGRNSDKEQGSKTPHKIASLDIHFLDLNMNPSIEGSLAAAEKTSKVLKWNLVGSKTYSKKDKASQVSQMLFPYEDLVKFFQCKEWDIYPRGLLNCGNSCYANAVLQCLTGTKPLMVYLLQRSHSRTCRVKEWCLMCELEQHVSMLREGGGPLSPSRILSNMRNIGCRMGGGDQEDAHEFLRLLVMQMQSVCLERLGGEKEIDPRLQETTLIQQIFGGRLKSKVKCLRCHLESERYESIMDLTLEIHGWVESLEDALTQFTAPEDLDGENMYRCGRCSTYVKARKQLIIHEVPNILTIVLKRFQTGKYGKINKCVTFPDMLDMIPFMTGTADNPPLYLLYAVVVHLDTFNASFSGHYISYVKDLEGTWFKIDDSEVQPVLLSQVMSEGAYMLFYSRSFPRPPRAYAGKLLSRPPTCTWKSNNTLRSGQQIQNEFSCASEYSLHLGTDLVKENEDITYQGAEYIPRPSSRNMLPNQTYLDTWSMEFSDATSSDWTLFTSSDDSSFTTESTRDSFSTVDYWR</sequence>
<dbReference type="EC" id="3.4.19.12" evidence="3"/>
<proteinExistence type="inferred from homology"/>
<evidence type="ECO:0000256" key="6">
    <source>
        <dbReference type="ARBA" id="ARBA00022771"/>
    </source>
</evidence>
<dbReference type="GO" id="GO:0005634">
    <property type="term" value="C:nucleus"/>
    <property type="evidence" value="ECO:0007669"/>
    <property type="project" value="TreeGrafter"/>
</dbReference>
<keyword evidence="13" id="KW-0472">Membrane</keyword>
<keyword evidence="9" id="KW-0788">Thiol protease</keyword>
<keyword evidence="4" id="KW-0645">Protease</keyword>
<protein>
    <recommendedName>
        <fullName evidence="3">ubiquitinyl hydrolase 1</fullName>
        <ecNumber evidence="3">3.4.19.12</ecNumber>
    </recommendedName>
</protein>
<dbReference type="SUPFAM" id="SSF54001">
    <property type="entry name" value="Cysteine proteinases"/>
    <property type="match status" value="1"/>
</dbReference>
<dbReference type="GO" id="GO:0008270">
    <property type="term" value="F:zinc ion binding"/>
    <property type="evidence" value="ECO:0007669"/>
    <property type="project" value="UniProtKB-KW"/>
</dbReference>
<evidence type="ECO:0000313" key="16">
    <source>
        <dbReference type="EMBL" id="KAJ8501044.1"/>
    </source>
</evidence>
<evidence type="ECO:0000256" key="7">
    <source>
        <dbReference type="ARBA" id="ARBA00022786"/>
    </source>
</evidence>
<dbReference type="EMBL" id="JAQQAF010000003">
    <property type="protein sequence ID" value="KAJ8501044.1"/>
    <property type="molecule type" value="Genomic_DNA"/>
</dbReference>
<comment type="similarity">
    <text evidence="2">Belongs to the peptidase C19 family.</text>
</comment>
<feature type="region of interest" description="Disordered" evidence="12">
    <location>
        <begin position="821"/>
        <end position="842"/>
    </location>
</feature>
<name>A0AAV8RLU7_ENSVE</name>
<dbReference type="InterPro" id="IPR028889">
    <property type="entry name" value="USP"/>
</dbReference>
<evidence type="ECO:0000256" key="4">
    <source>
        <dbReference type="ARBA" id="ARBA00022670"/>
    </source>
</evidence>
<keyword evidence="17" id="KW-1185">Reference proteome</keyword>
<evidence type="ECO:0000256" key="11">
    <source>
        <dbReference type="PROSITE-ProRule" id="PRU00134"/>
    </source>
</evidence>
<dbReference type="Gene3D" id="6.10.140.2220">
    <property type="match status" value="1"/>
</dbReference>
<dbReference type="AlphaFoldDB" id="A0AAV8RLU7"/>
<keyword evidence="6 11" id="KW-0863">Zinc-finger</keyword>
<dbReference type="PROSITE" id="PS50235">
    <property type="entry name" value="USP_3"/>
    <property type="match status" value="1"/>
</dbReference>
<dbReference type="FunFam" id="3.90.70.10:FF:000026">
    <property type="entry name" value="Ubiquitin carboxyl-terminal hydrolase 15"/>
    <property type="match status" value="1"/>
</dbReference>
<dbReference type="GO" id="GO:0004843">
    <property type="term" value="F:cysteine-type deubiquitinase activity"/>
    <property type="evidence" value="ECO:0007669"/>
    <property type="project" value="UniProtKB-EC"/>
</dbReference>
<keyword evidence="13" id="KW-1133">Transmembrane helix</keyword>
<dbReference type="InterPro" id="IPR001394">
    <property type="entry name" value="Peptidase_C19_UCH"/>
</dbReference>
<dbReference type="SUPFAM" id="SSF144232">
    <property type="entry name" value="HIT/MYND zinc finger-like"/>
    <property type="match status" value="1"/>
</dbReference>
<comment type="catalytic activity">
    <reaction evidence="1">
        <text>Thiol-dependent hydrolysis of ester, thioester, amide, peptide and isopeptide bonds formed by the C-terminal Gly of ubiquitin (a 76-residue protein attached to proteins as an intracellular targeting signal).</text>
        <dbReference type="EC" id="3.4.19.12"/>
    </reaction>
</comment>
<dbReference type="FunFam" id="6.10.140.2220:FF:000006">
    <property type="entry name" value="Ubiquitin carboxyl-terminal hydrolase 15"/>
    <property type="match status" value="1"/>
</dbReference>
<dbReference type="PROSITE" id="PS50865">
    <property type="entry name" value="ZF_MYND_2"/>
    <property type="match status" value="1"/>
</dbReference>
<evidence type="ECO:0000256" key="3">
    <source>
        <dbReference type="ARBA" id="ARBA00012759"/>
    </source>
</evidence>
<dbReference type="InterPro" id="IPR002893">
    <property type="entry name" value="Znf_MYND"/>
</dbReference>
<dbReference type="GO" id="GO:0006508">
    <property type="term" value="P:proteolysis"/>
    <property type="evidence" value="ECO:0007669"/>
    <property type="project" value="UniProtKB-KW"/>
</dbReference>
<dbReference type="PANTHER" id="PTHR24006:SF685">
    <property type="entry name" value="UBIQUITIN CARBOXYL-TERMINAL HYDROLASE 15"/>
    <property type="match status" value="1"/>
</dbReference>
<dbReference type="Proteomes" id="UP001222027">
    <property type="component" value="Unassembled WGS sequence"/>
</dbReference>
<gene>
    <name evidence="16" type="ORF">OPV22_011596</name>
</gene>
<dbReference type="GO" id="GO:0005829">
    <property type="term" value="C:cytosol"/>
    <property type="evidence" value="ECO:0007669"/>
    <property type="project" value="TreeGrafter"/>
</dbReference>
<dbReference type="InterPro" id="IPR038765">
    <property type="entry name" value="Papain-like_cys_pep_sf"/>
</dbReference>
<feature type="transmembrane region" description="Helical" evidence="13">
    <location>
        <begin position="7"/>
        <end position="27"/>
    </location>
</feature>
<dbReference type="Pfam" id="PF00443">
    <property type="entry name" value="UCH"/>
    <property type="match status" value="1"/>
</dbReference>
<reference evidence="16 17" key="1">
    <citation type="submission" date="2022-12" db="EMBL/GenBank/DDBJ databases">
        <title>Chromosome-scale assembly of the Ensete ventricosum genome.</title>
        <authorList>
            <person name="Dussert Y."/>
            <person name="Stocks J."/>
            <person name="Wendawek A."/>
            <person name="Woldeyes F."/>
            <person name="Nichols R.A."/>
            <person name="Borrell J.S."/>
        </authorList>
    </citation>
    <scope>NUCLEOTIDE SEQUENCE [LARGE SCALE GENOMIC DNA]</scope>
    <source>
        <strain evidence="17">cv. Maze</strain>
        <tissue evidence="16">Seeds</tissue>
    </source>
</reference>
<accession>A0AAV8RLU7</accession>
<organism evidence="16 17">
    <name type="scientific">Ensete ventricosum</name>
    <name type="common">Abyssinian banana</name>
    <name type="synonym">Musa ensete</name>
    <dbReference type="NCBI Taxonomy" id="4639"/>
    <lineage>
        <taxon>Eukaryota</taxon>
        <taxon>Viridiplantae</taxon>
        <taxon>Streptophyta</taxon>
        <taxon>Embryophyta</taxon>
        <taxon>Tracheophyta</taxon>
        <taxon>Spermatophyta</taxon>
        <taxon>Magnoliopsida</taxon>
        <taxon>Liliopsida</taxon>
        <taxon>Zingiberales</taxon>
        <taxon>Musaceae</taxon>
        <taxon>Ensete</taxon>
    </lineage>
</organism>
<dbReference type="PROSITE" id="PS00972">
    <property type="entry name" value="USP_1"/>
    <property type="match status" value="1"/>
</dbReference>
<feature type="region of interest" description="Disordered" evidence="12">
    <location>
        <begin position="163"/>
        <end position="193"/>
    </location>
</feature>
<dbReference type="CDD" id="cd02661">
    <property type="entry name" value="Peptidase_C19E"/>
    <property type="match status" value="1"/>
</dbReference>
<evidence type="ECO:0000256" key="5">
    <source>
        <dbReference type="ARBA" id="ARBA00022723"/>
    </source>
</evidence>
<evidence type="ECO:0000256" key="2">
    <source>
        <dbReference type="ARBA" id="ARBA00009085"/>
    </source>
</evidence>
<feature type="region of interest" description="Disordered" evidence="12">
    <location>
        <begin position="313"/>
        <end position="336"/>
    </location>
</feature>
<keyword evidence="5" id="KW-0479">Metal-binding</keyword>
<keyword evidence="13" id="KW-0812">Transmembrane</keyword>
<keyword evidence="10" id="KW-0862">Zinc</keyword>
<dbReference type="InterPro" id="IPR018200">
    <property type="entry name" value="USP_CS"/>
</dbReference>
<evidence type="ECO:0000259" key="14">
    <source>
        <dbReference type="PROSITE" id="PS50235"/>
    </source>
</evidence>
<feature type="region of interest" description="Disordered" evidence="12">
    <location>
        <begin position="256"/>
        <end position="297"/>
    </location>
</feature>
<feature type="domain" description="MYND-type" evidence="15">
    <location>
        <begin position="76"/>
        <end position="113"/>
    </location>
</feature>
<dbReference type="Gene3D" id="3.90.70.10">
    <property type="entry name" value="Cysteine proteinases"/>
    <property type="match status" value="1"/>
</dbReference>
<evidence type="ECO:0000256" key="13">
    <source>
        <dbReference type="SAM" id="Phobius"/>
    </source>
</evidence>
<dbReference type="GO" id="GO:0016579">
    <property type="term" value="P:protein deubiquitination"/>
    <property type="evidence" value="ECO:0007669"/>
    <property type="project" value="InterPro"/>
</dbReference>
<keyword evidence="7" id="KW-0833">Ubl conjugation pathway</keyword>
<evidence type="ECO:0000256" key="9">
    <source>
        <dbReference type="ARBA" id="ARBA00022807"/>
    </source>
</evidence>
<evidence type="ECO:0000256" key="1">
    <source>
        <dbReference type="ARBA" id="ARBA00000707"/>
    </source>
</evidence>
<feature type="domain" description="USP" evidence="14">
    <location>
        <begin position="413"/>
        <end position="719"/>
    </location>
</feature>
<evidence type="ECO:0000256" key="12">
    <source>
        <dbReference type="SAM" id="MobiDB-lite"/>
    </source>
</evidence>